<feature type="site" description="Transition state stabilizer" evidence="6">
    <location>
        <position position="239"/>
    </location>
</feature>
<evidence type="ECO:0000256" key="6">
    <source>
        <dbReference type="HAMAP-Rule" id="MF_00020"/>
    </source>
</evidence>
<dbReference type="RefSeq" id="WP_075084574.1">
    <property type="nucleotide sequence ID" value="NZ_CP042912.1"/>
</dbReference>
<dbReference type="GO" id="GO:0000287">
    <property type="term" value="F:magnesium ion binding"/>
    <property type="evidence" value="ECO:0007669"/>
    <property type="project" value="UniProtKB-UniRule"/>
</dbReference>
<accession>A0A5B9P8F3</accession>
<dbReference type="SUPFAM" id="SSF53067">
    <property type="entry name" value="Actin-like ATPase domain"/>
    <property type="match status" value="2"/>
</dbReference>
<proteinExistence type="inferred from homology"/>
<feature type="active site" description="Proton donor/acceptor" evidence="6">
    <location>
        <position position="145"/>
    </location>
</feature>
<dbReference type="Proteomes" id="UP000322214">
    <property type="component" value="Chromosome"/>
</dbReference>
<dbReference type="GO" id="GO:0008776">
    <property type="term" value="F:acetate kinase activity"/>
    <property type="evidence" value="ECO:0007669"/>
    <property type="project" value="UniProtKB-UniRule"/>
</dbReference>
<dbReference type="PROSITE" id="PS01075">
    <property type="entry name" value="ACETATE_KINASE_1"/>
    <property type="match status" value="1"/>
</dbReference>
<evidence type="ECO:0000256" key="3">
    <source>
        <dbReference type="ARBA" id="ARBA00022741"/>
    </source>
</evidence>
<dbReference type="EC" id="2.7.2.1" evidence="6"/>
<keyword evidence="9" id="KW-1185">Reference proteome</keyword>
<dbReference type="Gene3D" id="3.30.420.40">
    <property type="match status" value="2"/>
</dbReference>
<keyword evidence="6" id="KW-0963">Cytoplasm</keyword>
<dbReference type="InterPro" id="IPR000890">
    <property type="entry name" value="Aliphatic_acid_kin_short-chain"/>
</dbReference>
<feature type="site" description="Transition state stabilizer" evidence="6">
    <location>
        <position position="177"/>
    </location>
</feature>
<feature type="binding site" evidence="6">
    <location>
        <position position="14"/>
    </location>
    <ligand>
        <name>ATP</name>
        <dbReference type="ChEBI" id="CHEBI:30616"/>
    </ligand>
</feature>
<organism evidence="8 9">
    <name type="scientific">Mariniblastus fucicola</name>
    <dbReference type="NCBI Taxonomy" id="980251"/>
    <lineage>
        <taxon>Bacteria</taxon>
        <taxon>Pseudomonadati</taxon>
        <taxon>Planctomycetota</taxon>
        <taxon>Planctomycetia</taxon>
        <taxon>Pirellulales</taxon>
        <taxon>Pirellulaceae</taxon>
        <taxon>Mariniblastus</taxon>
    </lineage>
</organism>
<dbReference type="HAMAP" id="MF_00020">
    <property type="entry name" value="Acetate_kinase"/>
    <property type="match status" value="1"/>
</dbReference>
<dbReference type="AlphaFoldDB" id="A0A5B9P8F3"/>
<dbReference type="GO" id="GO:0005737">
    <property type="term" value="C:cytoplasm"/>
    <property type="evidence" value="ECO:0007669"/>
    <property type="project" value="UniProtKB-SubCell"/>
</dbReference>
<evidence type="ECO:0000256" key="1">
    <source>
        <dbReference type="ARBA" id="ARBA00008748"/>
    </source>
</evidence>
<keyword evidence="2 6" id="KW-0808">Transferase</keyword>
<dbReference type="PIRSF" id="PIRSF000722">
    <property type="entry name" value="Acetate_prop_kin"/>
    <property type="match status" value="1"/>
</dbReference>
<feature type="binding site" evidence="6">
    <location>
        <position position="88"/>
    </location>
    <ligand>
        <name>substrate</name>
    </ligand>
</feature>
<dbReference type="OrthoDB" id="9802453at2"/>
<keyword evidence="5 6" id="KW-0067">ATP-binding</keyword>
<dbReference type="GO" id="GO:0006083">
    <property type="term" value="P:acetate metabolic process"/>
    <property type="evidence" value="ECO:0007669"/>
    <property type="project" value="TreeGrafter"/>
</dbReference>
<feature type="binding site" evidence="6">
    <location>
        <begin position="206"/>
        <end position="210"/>
    </location>
    <ligand>
        <name>ATP</name>
        <dbReference type="ChEBI" id="CHEBI:30616"/>
    </ligand>
</feature>
<keyword evidence="6" id="KW-0479">Metal-binding</keyword>
<feature type="binding site" evidence="6">
    <location>
        <begin position="281"/>
        <end position="283"/>
    </location>
    <ligand>
        <name>ATP</name>
        <dbReference type="ChEBI" id="CHEBI:30616"/>
    </ligand>
</feature>
<evidence type="ECO:0000256" key="4">
    <source>
        <dbReference type="ARBA" id="ARBA00022777"/>
    </source>
</evidence>
<comment type="function">
    <text evidence="6">Catalyzes the formation of acetyl phosphate from acetate and ATP. Can also catalyze the reverse reaction.</text>
</comment>
<feature type="binding site" evidence="6">
    <location>
        <position position="386"/>
    </location>
    <ligand>
        <name>Mg(2+)</name>
        <dbReference type="ChEBI" id="CHEBI:18420"/>
    </ligand>
</feature>
<dbReference type="NCBIfam" id="TIGR00016">
    <property type="entry name" value="ackA"/>
    <property type="match status" value="1"/>
</dbReference>
<dbReference type="PROSITE" id="PS01076">
    <property type="entry name" value="ACETATE_KINASE_2"/>
    <property type="match status" value="1"/>
</dbReference>
<dbReference type="InterPro" id="IPR023865">
    <property type="entry name" value="Aliphatic_acid_kinase_CS"/>
</dbReference>
<evidence type="ECO:0000313" key="8">
    <source>
        <dbReference type="EMBL" id="QEG22634.1"/>
    </source>
</evidence>
<dbReference type="STRING" id="980251.GCA_001642875_02147"/>
<dbReference type="UniPathway" id="UPA00340">
    <property type="reaction ID" value="UER00458"/>
</dbReference>
<sequence length="407" mass="44402">MSILVLNAGSSTLKFSLFNGDADEVLCRGMVDWQGRKNVATLKLELASPSEDLVEHAELPNYGDAVSWICRSLDEHGFRDPIRAVGHRVVHGGTEFGEPVVIDESVNIRLQKISKLAPLHHPPVLATFQATRRELRDAKQVAVFDTTFFANLPRKSIVYPVPYDWFERYGVRRFGFHGISHSYCAKRAEQLMDRVGDPKFRLIVCHLGSGASATAIVGGQPINTTMGFTPLEGLMMGTRSGSIDPGILIHLLQEHGYDAAGLQEKLNRHSGLLGVSGVSSDFRTIEKAAANPQINGNGRAALAIEMFADRIRSTIGSFSVSMGGVDGIVFTAGIGENSSTLRAQVCKGLECLGLELDSTQNDNAVPDCDIATRDSQARILVIRTQEEQMVAQETLRVLDQSRSTIRT</sequence>
<dbReference type="EMBL" id="CP042912">
    <property type="protein sequence ID" value="QEG22634.1"/>
    <property type="molecule type" value="Genomic_DNA"/>
</dbReference>
<comment type="subcellular location">
    <subcellularLocation>
        <location evidence="6">Cytoplasm</location>
    </subcellularLocation>
</comment>
<evidence type="ECO:0000313" key="9">
    <source>
        <dbReference type="Proteomes" id="UP000322214"/>
    </source>
</evidence>
<gene>
    <name evidence="6 8" type="primary">ackA</name>
    <name evidence="8" type="ORF">MFFC18_25170</name>
</gene>
<keyword evidence="4 6" id="KW-0418">Kinase</keyword>
<keyword evidence="6" id="KW-0460">Magnesium</keyword>
<dbReference type="Pfam" id="PF00871">
    <property type="entry name" value="Acetate_kinase"/>
    <property type="match status" value="1"/>
</dbReference>
<protein>
    <recommendedName>
        <fullName evidence="6">Acetate kinase</fullName>
        <ecNumber evidence="6">2.7.2.1</ecNumber>
    </recommendedName>
    <alternativeName>
        <fullName evidence="6">Acetokinase</fullName>
    </alternativeName>
</protein>
<keyword evidence="3 6" id="KW-0547">Nucleotide-binding</keyword>
<evidence type="ECO:0000256" key="7">
    <source>
        <dbReference type="RuleBase" id="RU003835"/>
    </source>
</evidence>
<dbReference type="InterPro" id="IPR043129">
    <property type="entry name" value="ATPase_NBD"/>
</dbReference>
<comment type="catalytic activity">
    <reaction evidence="6">
        <text>acetate + ATP = acetyl phosphate + ADP</text>
        <dbReference type="Rhea" id="RHEA:11352"/>
        <dbReference type="ChEBI" id="CHEBI:22191"/>
        <dbReference type="ChEBI" id="CHEBI:30089"/>
        <dbReference type="ChEBI" id="CHEBI:30616"/>
        <dbReference type="ChEBI" id="CHEBI:456216"/>
        <dbReference type="EC" id="2.7.2.1"/>
    </reaction>
</comment>
<dbReference type="GO" id="GO:0005524">
    <property type="term" value="F:ATP binding"/>
    <property type="evidence" value="ECO:0007669"/>
    <property type="project" value="UniProtKB-KW"/>
</dbReference>
<feature type="binding site" evidence="6">
    <location>
        <position position="7"/>
    </location>
    <ligand>
        <name>Mg(2+)</name>
        <dbReference type="ChEBI" id="CHEBI:18420"/>
    </ligand>
</feature>
<dbReference type="PANTHER" id="PTHR21060:SF15">
    <property type="entry name" value="ACETATE KINASE-RELATED"/>
    <property type="match status" value="1"/>
</dbReference>
<feature type="binding site" evidence="6">
    <location>
        <begin position="333"/>
        <end position="337"/>
    </location>
    <ligand>
        <name>ATP</name>
        <dbReference type="ChEBI" id="CHEBI:30616"/>
    </ligand>
</feature>
<dbReference type="KEGG" id="mff:MFFC18_25170"/>
<dbReference type="PRINTS" id="PR00471">
    <property type="entry name" value="ACETATEKNASE"/>
</dbReference>
<dbReference type="PANTHER" id="PTHR21060">
    <property type="entry name" value="ACETATE KINASE"/>
    <property type="match status" value="1"/>
</dbReference>
<reference evidence="8 9" key="1">
    <citation type="submission" date="2019-08" db="EMBL/GenBank/DDBJ databases">
        <title>Deep-cultivation of Planctomycetes and their phenomic and genomic characterization uncovers novel biology.</title>
        <authorList>
            <person name="Wiegand S."/>
            <person name="Jogler M."/>
            <person name="Boedeker C."/>
            <person name="Pinto D."/>
            <person name="Vollmers J."/>
            <person name="Rivas-Marin E."/>
            <person name="Kohn T."/>
            <person name="Peeters S.H."/>
            <person name="Heuer A."/>
            <person name="Rast P."/>
            <person name="Oberbeckmann S."/>
            <person name="Bunk B."/>
            <person name="Jeske O."/>
            <person name="Meyerdierks A."/>
            <person name="Storesund J.E."/>
            <person name="Kallscheuer N."/>
            <person name="Luecker S."/>
            <person name="Lage O.M."/>
            <person name="Pohl T."/>
            <person name="Merkel B.J."/>
            <person name="Hornburger P."/>
            <person name="Mueller R.-W."/>
            <person name="Bruemmer F."/>
            <person name="Labrenz M."/>
            <person name="Spormann A.M."/>
            <person name="Op den Camp H."/>
            <person name="Overmann J."/>
            <person name="Amann R."/>
            <person name="Jetten M.S.M."/>
            <person name="Mascher T."/>
            <person name="Medema M.H."/>
            <person name="Devos D.P."/>
            <person name="Kaster A.-K."/>
            <person name="Ovreas L."/>
            <person name="Rohde M."/>
            <person name="Galperin M.Y."/>
            <person name="Jogler C."/>
        </authorList>
    </citation>
    <scope>NUCLEOTIDE SEQUENCE [LARGE SCALE GENOMIC DNA]</scope>
    <source>
        <strain evidence="8 9">FC18</strain>
    </source>
</reference>
<evidence type="ECO:0000256" key="2">
    <source>
        <dbReference type="ARBA" id="ARBA00022679"/>
    </source>
</evidence>
<comment type="similarity">
    <text evidence="1 6 7">Belongs to the acetokinase family.</text>
</comment>
<dbReference type="CDD" id="cd24010">
    <property type="entry name" value="ASKHA_NBD_AcK_PK"/>
    <property type="match status" value="1"/>
</dbReference>
<evidence type="ECO:0000256" key="5">
    <source>
        <dbReference type="ARBA" id="ARBA00022840"/>
    </source>
</evidence>
<dbReference type="InterPro" id="IPR004372">
    <property type="entry name" value="Ac/propionate_kinase"/>
</dbReference>
<name>A0A5B9P8F3_9BACT</name>
<dbReference type="GO" id="GO:0006085">
    <property type="term" value="P:acetyl-CoA biosynthetic process"/>
    <property type="evidence" value="ECO:0007669"/>
    <property type="project" value="UniProtKB-UniRule"/>
</dbReference>
<comment type="cofactor">
    <cofactor evidence="6">
        <name>Mg(2+)</name>
        <dbReference type="ChEBI" id="CHEBI:18420"/>
    </cofactor>
    <cofactor evidence="6">
        <name>Mn(2+)</name>
        <dbReference type="ChEBI" id="CHEBI:29035"/>
    </cofactor>
    <text evidence="6">Mg(2+). Can also accept Mn(2+).</text>
</comment>
<comment type="subunit">
    <text evidence="6">Homodimer.</text>
</comment>
<comment type="pathway">
    <text evidence="6">Metabolic intermediate biosynthesis; acetyl-CoA biosynthesis; acetyl-CoA from acetate: step 1/2.</text>
</comment>